<dbReference type="InterPro" id="IPR013149">
    <property type="entry name" value="ADH-like_C"/>
</dbReference>
<dbReference type="SUPFAM" id="SSF51735">
    <property type="entry name" value="NAD(P)-binding Rossmann-fold domains"/>
    <property type="match status" value="1"/>
</dbReference>
<comment type="caution">
    <text evidence="4">The sequence shown here is derived from an EMBL/GenBank/DDBJ whole genome shotgun (WGS) entry which is preliminary data.</text>
</comment>
<proteinExistence type="predicted"/>
<dbReference type="Pfam" id="PF08240">
    <property type="entry name" value="ADH_N"/>
    <property type="match status" value="1"/>
</dbReference>
<dbReference type="GO" id="GO:0070402">
    <property type="term" value="F:NADPH binding"/>
    <property type="evidence" value="ECO:0007669"/>
    <property type="project" value="TreeGrafter"/>
</dbReference>
<gene>
    <name evidence="4" type="primary">qorA</name>
    <name evidence="4" type="ORF">PbB2_00605</name>
</gene>
<evidence type="ECO:0000313" key="4">
    <source>
        <dbReference type="EMBL" id="GBF56948.1"/>
    </source>
</evidence>
<reference evidence="4" key="1">
    <citation type="journal article" date="2018" name="Genome Announc.">
        <title>Draft Genome Sequence of "Candidatus Phycosocius bacilliformis," an Alphaproteobacterial Ectosymbiont of the Hydrocarbon-Producing Green Alga Botryococcus braunii.</title>
        <authorList>
            <person name="Tanabe Y."/>
            <person name="Yamaguchi H."/>
            <person name="Watanabe M.M."/>
        </authorList>
    </citation>
    <scope>NUCLEOTIDE SEQUENCE [LARGE SCALE GENOMIC DNA]</scope>
    <source>
        <strain evidence="4">BOTRYCO-2</strain>
    </source>
</reference>
<keyword evidence="5" id="KW-1185">Reference proteome</keyword>
<dbReference type="PANTHER" id="PTHR48106:SF13">
    <property type="entry name" value="QUINONE OXIDOREDUCTASE-RELATED"/>
    <property type="match status" value="1"/>
</dbReference>
<dbReference type="InterPro" id="IPR047618">
    <property type="entry name" value="QOR-like"/>
</dbReference>
<name>A0A2P2E7B2_9PROT</name>
<accession>A0A2P2E7B2</accession>
<dbReference type="SMART" id="SM00829">
    <property type="entry name" value="PKS_ER"/>
    <property type="match status" value="1"/>
</dbReference>
<dbReference type="CDD" id="cd05286">
    <property type="entry name" value="QOR2"/>
    <property type="match status" value="1"/>
</dbReference>
<dbReference type="RefSeq" id="WP_108983783.1">
    <property type="nucleotide sequence ID" value="NZ_BFBR01000001.1"/>
</dbReference>
<feature type="domain" description="Enoyl reductase (ER)" evidence="3">
    <location>
        <begin position="11"/>
        <end position="322"/>
    </location>
</feature>
<sequence>MMRQVGLSQLGGPDVLELRDVAIPRPKPGEILIRMAACGLNFIDIYQRTGLYPLPLPTGLGLEGAGVVEDVGDDVTRFQPGDKVAFCLGPVGAYADYACVPEGKAVHVPDGIDLETAAAILLKGLTAEFLIQRLRPLKSGDTVLFHAAAGGVGLIACDWLAHLGVRVIGTVGSDDKAALAREHGCAETILYRTEPLVERVKDLTQGRGCVIVYDSVGADTLSASLDCAARRGLVVSFGNASGPPAAISPLELSRRGSLFLTRPTLFDYVATTAELDQAAEDLFSHVISGAIRPVIGARYSLEQAAEAHRALETRQTVGATILLPGL</sequence>
<dbReference type="Pfam" id="PF00107">
    <property type="entry name" value="ADH_zinc_N"/>
    <property type="match status" value="1"/>
</dbReference>
<dbReference type="SUPFAM" id="SSF50129">
    <property type="entry name" value="GroES-like"/>
    <property type="match status" value="1"/>
</dbReference>
<dbReference type="GO" id="GO:0005829">
    <property type="term" value="C:cytosol"/>
    <property type="evidence" value="ECO:0007669"/>
    <property type="project" value="TreeGrafter"/>
</dbReference>
<keyword evidence="2 4" id="KW-0560">Oxidoreductase</keyword>
<protein>
    <submittedName>
        <fullName evidence="4">Quinone oxidoreductase 1</fullName>
        <ecNumber evidence="4">1.6.5.5</ecNumber>
    </submittedName>
</protein>
<dbReference type="OrthoDB" id="9805883at2"/>
<dbReference type="GO" id="GO:0003960">
    <property type="term" value="F:quinone reductase (NADPH) activity"/>
    <property type="evidence" value="ECO:0007669"/>
    <property type="project" value="UniProtKB-EC"/>
</dbReference>
<dbReference type="InterPro" id="IPR013154">
    <property type="entry name" value="ADH-like_N"/>
</dbReference>
<dbReference type="EC" id="1.6.5.5" evidence="4"/>
<keyword evidence="1" id="KW-0521">NADP</keyword>
<dbReference type="PANTHER" id="PTHR48106">
    <property type="entry name" value="QUINONE OXIDOREDUCTASE PIG3-RELATED"/>
    <property type="match status" value="1"/>
</dbReference>
<evidence type="ECO:0000256" key="2">
    <source>
        <dbReference type="ARBA" id="ARBA00023002"/>
    </source>
</evidence>
<dbReference type="FunFam" id="3.40.50.720:FF:000053">
    <property type="entry name" value="Quinone oxidoreductase 1"/>
    <property type="match status" value="1"/>
</dbReference>
<dbReference type="Proteomes" id="UP000245086">
    <property type="component" value="Unassembled WGS sequence"/>
</dbReference>
<dbReference type="EMBL" id="BFBR01000001">
    <property type="protein sequence ID" value="GBF56948.1"/>
    <property type="molecule type" value="Genomic_DNA"/>
</dbReference>
<dbReference type="NCBIfam" id="NF008024">
    <property type="entry name" value="PRK10754.1"/>
    <property type="match status" value="1"/>
</dbReference>
<dbReference type="InterPro" id="IPR011032">
    <property type="entry name" value="GroES-like_sf"/>
</dbReference>
<organism evidence="4 5">
    <name type="scientific">Candidatus Phycosocius bacilliformis</name>
    <dbReference type="NCBI Taxonomy" id="1445552"/>
    <lineage>
        <taxon>Bacteria</taxon>
        <taxon>Pseudomonadati</taxon>
        <taxon>Pseudomonadota</taxon>
        <taxon>Alphaproteobacteria</taxon>
        <taxon>Caulobacterales</taxon>
        <taxon>Caulobacterales incertae sedis</taxon>
        <taxon>Candidatus Phycosocius</taxon>
    </lineage>
</organism>
<dbReference type="AlphaFoldDB" id="A0A2P2E7B2"/>
<dbReference type="InterPro" id="IPR036291">
    <property type="entry name" value="NAD(P)-bd_dom_sf"/>
</dbReference>
<evidence type="ECO:0000259" key="3">
    <source>
        <dbReference type="SMART" id="SM00829"/>
    </source>
</evidence>
<dbReference type="Gene3D" id="3.90.180.10">
    <property type="entry name" value="Medium-chain alcohol dehydrogenases, catalytic domain"/>
    <property type="match status" value="1"/>
</dbReference>
<dbReference type="GO" id="GO:0035925">
    <property type="term" value="F:mRNA 3'-UTR AU-rich region binding"/>
    <property type="evidence" value="ECO:0007669"/>
    <property type="project" value="TreeGrafter"/>
</dbReference>
<dbReference type="InterPro" id="IPR020843">
    <property type="entry name" value="ER"/>
</dbReference>
<evidence type="ECO:0000313" key="5">
    <source>
        <dbReference type="Proteomes" id="UP000245086"/>
    </source>
</evidence>
<evidence type="ECO:0000256" key="1">
    <source>
        <dbReference type="ARBA" id="ARBA00022857"/>
    </source>
</evidence>
<dbReference type="Gene3D" id="3.40.50.720">
    <property type="entry name" value="NAD(P)-binding Rossmann-like Domain"/>
    <property type="match status" value="1"/>
</dbReference>